<feature type="compositionally biased region" description="Basic and acidic residues" evidence="3">
    <location>
        <begin position="555"/>
        <end position="564"/>
    </location>
</feature>
<evidence type="ECO:0000256" key="2">
    <source>
        <dbReference type="ARBA" id="ARBA00022840"/>
    </source>
</evidence>
<comment type="caution">
    <text evidence="5">The sequence shown here is derived from an EMBL/GenBank/DDBJ whole genome shotgun (WGS) entry which is preliminary data.</text>
</comment>
<keyword evidence="2" id="KW-0067">ATP-binding</keyword>
<dbReference type="Pfam" id="PF13614">
    <property type="entry name" value="AAA_31"/>
    <property type="match status" value="1"/>
</dbReference>
<evidence type="ECO:0000256" key="1">
    <source>
        <dbReference type="ARBA" id="ARBA00022741"/>
    </source>
</evidence>
<sequence length="579" mass="61603">MSDTAQDPNAISMAVPVDAAHGDQPMAPDMQVPQGYDPMAVPGDPAAAAMEPVSGLAMPAEPTGYTDPVMQANPMPAGLAMPVQDPAVAPTAPPMADAMSASMVNPAMAAPVMPTDPDQGFGEPLQPQGYAPEPAQDFAYADPAMSDASVFPEAESTAQEAPMGGYAYVGPEEDMSGVRPVPRVSIQAFCETEAVAGIIDRAANDRRMAKAHVSVQLGGIPAATDYYQTAATPNLIIVESQLRDEGLLQLLQGLAEVCDEGSNVMVVGHANDVQLYRELMSRGVSEYLVAPITMVQLMTIVNDLFVNPDSEPLGNTMTFIGAKGGVGSSTLAHNIAFAISSEFESDVILADMDLPFGTANIDFDQDPAQGIADAVFSSDRIDDTYLDRLLAKCSDHLSLLAAPSTLEREYDFGPQDFMQLLEVAQRGTPNVVLDMPHVWTGWSRNVLAASDRVVITAMPDLASLRNTKNLLETLKEIRPNDEAPLIVLNQVNVPKRPEISIDDFMEPLELKAAAVIPFEPALFGNASNNGQMIAEADPKSEVAAAIQNLAHTLTNRRDASEKPGKKTSSLLSFLSRKKA</sequence>
<dbReference type="SUPFAM" id="SSF52540">
    <property type="entry name" value="P-loop containing nucleoside triphosphate hydrolases"/>
    <property type="match status" value="1"/>
</dbReference>
<accession>A0ABW3FGJ9</accession>
<dbReference type="RefSeq" id="WP_377212869.1">
    <property type="nucleotide sequence ID" value="NZ_JBHTJV010000009.1"/>
</dbReference>
<evidence type="ECO:0000259" key="4">
    <source>
        <dbReference type="Pfam" id="PF13614"/>
    </source>
</evidence>
<evidence type="ECO:0000256" key="3">
    <source>
        <dbReference type="SAM" id="MobiDB-lite"/>
    </source>
</evidence>
<dbReference type="EMBL" id="JBHTJV010000009">
    <property type="protein sequence ID" value="MFD0917029.1"/>
    <property type="molecule type" value="Genomic_DNA"/>
</dbReference>
<dbReference type="Gene3D" id="3.40.50.300">
    <property type="entry name" value="P-loop containing nucleotide triphosphate hydrolases"/>
    <property type="match status" value="1"/>
</dbReference>
<reference evidence="6" key="1">
    <citation type="journal article" date="2019" name="Int. J. Syst. Evol. Microbiol.">
        <title>The Global Catalogue of Microorganisms (GCM) 10K type strain sequencing project: providing services to taxonomists for standard genome sequencing and annotation.</title>
        <authorList>
            <consortium name="The Broad Institute Genomics Platform"/>
            <consortium name="The Broad Institute Genome Sequencing Center for Infectious Disease"/>
            <person name="Wu L."/>
            <person name="Ma J."/>
        </authorList>
    </citation>
    <scope>NUCLEOTIDE SEQUENCE [LARGE SCALE GENOMIC DNA]</scope>
    <source>
        <strain evidence="6">CCUG 60023</strain>
    </source>
</reference>
<dbReference type="Gene3D" id="3.40.50.2300">
    <property type="match status" value="1"/>
</dbReference>
<proteinExistence type="predicted"/>
<organism evidence="5 6">
    <name type="scientific">Pseudahrensia aquimaris</name>
    <dbReference type="NCBI Taxonomy" id="744461"/>
    <lineage>
        <taxon>Bacteria</taxon>
        <taxon>Pseudomonadati</taxon>
        <taxon>Pseudomonadota</taxon>
        <taxon>Alphaproteobacteria</taxon>
        <taxon>Hyphomicrobiales</taxon>
        <taxon>Ahrensiaceae</taxon>
        <taxon>Pseudahrensia</taxon>
    </lineage>
</organism>
<feature type="region of interest" description="Disordered" evidence="3">
    <location>
        <begin position="20"/>
        <end position="42"/>
    </location>
</feature>
<dbReference type="InterPro" id="IPR027417">
    <property type="entry name" value="P-loop_NTPase"/>
</dbReference>
<dbReference type="PANTHER" id="PTHR43384:SF6">
    <property type="entry name" value="SEPTUM SITE-DETERMINING PROTEIN MIND HOMOLOG, CHLOROPLASTIC"/>
    <property type="match status" value="1"/>
</dbReference>
<keyword evidence="6" id="KW-1185">Reference proteome</keyword>
<gene>
    <name evidence="5" type="ORF">ACFQ14_11470</name>
</gene>
<dbReference type="PANTHER" id="PTHR43384">
    <property type="entry name" value="SEPTUM SITE-DETERMINING PROTEIN MIND HOMOLOG, CHLOROPLASTIC-RELATED"/>
    <property type="match status" value="1"/>
</dbReference>
<dbReference type="InterPro" id="IPR025669">
    <property type="entry name" value="AAA_dom"/>
</dbReference>
<dbReference type="SUPFAM" id="SSF52172">
    <property type="entry name" value="CheY-like"/>
    <property type="match status" value="1"/>
</dbReference>
<feature type="region of interest" description="Disordered" evidence="3">
    <location>
        <begin position="555"/>
        <end position="579"/>
    </location>
</feature>
<name>A0ABW3FGJ9_9HYPH</name>
<dbReference type="InterPro" id="IPR050625">
    <property type="entry name" value="ParA/MinD_ATPase"/>
</dbReference>
<keyword evidence="1" id="KW-0547">Nucleotide-binding</keyword>
<dbReference type="Proteomes" id="UP001597101">
    <property type="component" value="Unassembled WGS sequence"/>
</dbReference>
<evidence type="ECO:0000313" key="6">
    <source>
        <dbReference type="Proteomes" id="UP001597101"/>
    </source>
</evidence>
<feature type="domain" description="AAA" evidence="4">
    <location>
        <begin position="316"/>
        <end position="480"/>
    </location>
</feature>
<protein>
    <submittedName>
        <fullName evidence="5">AAA family ATPase</fullName>
    </submittedName>
</protein>
<dbReference type="InterPro" id="IPR011006">
    <property type="entry name" value="CheY-like_superfamily"/>
</dbReference>
<evidence type="ECO:0000313" key="5">
    <source>
        <dbReference type="EMBL" id="MFD0917029.1"/>
    </source>
</evidence>